<evidence type="ECO:0000313" key="2">
    <source>
        <dbReference type="EMBL" id="AYD47831.1"/>
    </source>
</evidence>
<sequence>MRRIFFCLLIFCCSCCFAEKPSLPELRILYEQAPTQENSCKELLHILKPYDTESAPLMAGYRACAQMIMSKYVFNPFSKWSYFSKGKSALSAAISVNSNIVELRFLRFTVQNSAPFFLGYHDNLDEDKIFLLNSIQNLKDMYLKDWIIRFLKHSKFVTINEKKQLL</sequence>
<feature type="chain" id="PRO_5017251065" evidence="1">
    <location>
        <begin position="19"/>
        <end position="166"/>
    </location>
</feature>
<protein>
    <submittedName>
        <fullName evidence="2">Uncharacterized protein</fullName>
    </submittedName>
</protein>
<dbReference type="OrthoDB" id="663842at2"/>
<gene>
    <name evidence="2" type="ORF">D6B99_09665</name>
</gene>
<keyword evidence="3" id="KW-1185">Reference proteome</keyword>
<dbReference type="RefSeq" id="WP_119987548.1">
    <property type="nucleotide sequence ID" value="NZ_CP032489.1"/>
</dbReference>
<organism evidence="2 3">
    <name type="scientific">Arachidicoccus soli</name>
    <dbReference type="NCBI Taxonomy" id="2341117"/>
    <lineage>
        <taxon>Bacteria</taxon>
        <taxon>Pseudomonadati</taxon>
        <taxon>Bacteroidota</taxon>
        <taxon>Chitinophagia</taxon>
        <taxon>Chitinophagales</taxon>
        <taxon>Chitinophagaceae</taxon>
        <taxon>Arachidicoccus</taxon>
    </lineage>
</organism>
<proteinExistence type="predicted"/>
<keyword evidence="1" id="KW-0732">Signal</keyword>
<dbReference type="EMBL" id="CP032489">
    <property type="protein sequence ID" value="AYD47831.1"/>
    <property type="molecule type" value="Genomic_DNA"/>
</dbReference>
<feature type="signal peptide" evidence="1">
    <location>
        <begin position="1"/>
        <end position="18"/>
    </location>
</feature>
<dbReference type="AlphaFoldDB" id="A0A386HQW7"/>
<reference evidence="2 3" key="1">
    <citation type="submission" date="2018-09" db="EMBL/GenBank/DDBJ databases">
        <title>Arachidicoccus sp. nov., a bacterium isolated from soil.</title>
        <authorList>
            <person name="Weon H.-Y."/>
            <person name="Kwon S.-W."/>
            <person name="Lee S.A."/>
        </authorList>
    </citation>
    <scope>NUCLEOTIDE SEQUENCE [LARGE SCALE GENOMIC DNA]</scope>
    <source>
        <strain evidence="2 3">KIS59-12</strain>
    </source>
</reference>
<dbReference type="KEGG" id="ark:D6B99_09665"/>
<dbReference type="Proteomes" id="UP000266118">
    <property type="component" value="Chromosome"/>
</dbReference>
<name>A0A386HQW7_9BACT</name>
<evidence type="ECO:0000313" key="3">
    <source>
        <dbReference type="Proteomes" id="UP000266118"/>
    </source>
</evidence>
<accession>A0A386HQW7</accession>
<evidence type="ECO:0000256" key="1">
    <source>
        <dbReference type="SAM" id="SignalP"/>
    </source>
</evidence>